<dbReference type="Proteomes" id="UP000008713">
    <property type="component" value="Chromosome"/>
</dbReference>
<evidence type="ECO:0000313" key="2">
    <source>
        <dbReference type="EMBL" id="ADR24776.1"/>
    </source>
</evidence>
<organism evidence="3 4">
    <name type="scientific">Mycoplasmopsis bovis (strain ATCC 25523 / DSM 22781 / NCTC 10131 / PG45)</name>
    <name type="common">Mycoplasma bovis</name>
    <dbReference type="NCBI Taxonomy" id="289397"/>
    <lineage>
        <taxon>Bacteria</taxon>
        <taxon>Bacillati</taxon>
        <taxon>Mycoplasmatota</taxon>
        <taxon>Mycoplasmoidales</taxon>
        <taxon>Metamycoplasmataceae</taxon>
        <taxon>Mycoplasmopsis</taxon>
    </lineage>
</organism>
<reference evidence="3 4" key="2">
    <citation type="journal article" date="2011" name="Infect. Immun.">
        <title>Complete genome sequence of Mycoplasma bovis type strain PG45 (ATCC 25523).</title>
        <authorList>
            <person name="Wise K.S."/>
            <person name="Calcutt M.J."/>
            <person name="Foecking M.F."/>
            <person name="Roske K."/>
            <person name="Madupu R."/>
            <person name="Methe B.A."/>
        </authorList>
    </citation>
    <scope>NUCLEOTIDE SEQUENCE [LARGE SCALE GENOMIC DNA]</scope>
    <source>
        <strain evidence="4">ATCC 25523 / DSM 22781 / NCTC 10131 / PG45</strain>
        <strain evidence="3">PG45</strain>
    </source>
</reference>
<reference evidence="3" key="1">
    <citation type="submission" date="2010-08" db="EMBL/GenBank/DDBJ databases">
        <authorList>
            <person name="Wise K."/>
            <person name="Calcutt M.J."/>
            <person name="Foecking M.F."/>
            <person name="Ramana M."/>
            <person name="Roske K."/>
            <person name="Durkin A.S."/>
            <person name="Methe B.A."/>
        </authorList>
    </citation>
    <scope>NUCLEOTIDE SEQUENCE</scope>
    <source>
        <strain evidence="3">PG45</strain>
    </source>
</reference>
<protein>
    <submittedName>
        <fullName evidence="3">Uncharacterized protein</fullName>
    </submittedName>
</protein>
<dbReference type="NCBIfam" id="NF045879">
    <property type="entry name" value="ICE_Mbov_0392"/>
    <property type="match status" value="1"/>
</dbReference>
<evidence type="ECO:0000313" key="3">
    <source>
        <dbReference type="EMBL" id="ADR25322.1"/>
    </source>
</evidence>
<feature type="coiled-coil region" evidence="1">
    <location>
        <begin position="190"/>
        <end position="217"/>
    </location>
</feature>
<dbReference type="GeneID" id="31507839"/>
<keyword evidence="1" id="KW-0175">Coiled coil</keyword>
<gene>
    <name evidence="2" type="ordered locus">MBOVPG45_0207</name>
    <name evidence="3" type="ordered locus">MBOVPG45_0488</name>
</gene>
<accession>A0A454AQI8</accession>
<proteinExistence type="predicted"/>
<dbReference type="OrthoDB" id="399382at2"/>
<dbReference type="KEGG" id="mbv:MBOVPG45_0488"/>
<dbReference type="EMBL" id="CP002188">
    <property type="protein sequence ID" value="ADR24776.1"/>
    <property type="molecule type" value="Genomic_DNA"/>
</dbReference>
<dbReference type="AlphaFoldDB" id="A0A454AQI8"/>
<evidence type="ECO:0000256" key="1">
    <source>
        <dbReference type="SAM" id="Coils"/>
    </source>
</evidence>
<dbReference type="RefSeq" id="WP_013456013.1">
    <property type="nucleotide sequence ID" value="NC_014760.1"/>
</dbReference>
<sequence>MKKNFNFKDIAHLTQYVHKNVTNEMIKNHFEYMANSYKDELDKLAYAELIKKTIENMADLPTTINKNIYKSIYNENDLDKLAGYYKLSKELVDNSYEVNDLWEDFLNKEDIHRLDDLWRQLDIDLKTKGLGANLTLLNYLWERDPNIEWIRFDEYENPNEIRYIDREFWDYIADVDLENYLSAYDKEDFIEEFKLVKKLKEEELEKLEAKEEKTKALVM</sequence>
<dbReference type="EMBL" id="CP002188">
    <property type="protein sequence ID" value="ADR25322.1"/>
    <property type="molecule type" value="Genomic_DNA"/>
</dbReference>
<dbReference type="KEGG" id="mbv:MBOVPG45_0207"/>
<name>A0A454AQI8_MYCBG</name>
<evidence type="ECO:0000313" key="4">
    <source>
        <dbReference type="Proteomes" id="UP000008713"/>
    </source>
</evidence>